<dbReference type="RefSeq" id="WP_151004170.1">
    <property type="nucleotide sequence ID" value="NZ_BPQY01000293.1"/>
</dbReference>
<gene>
    <name evidence="2" type="ORF">F6X53_26935</name>
</gene>
<dbReference type="OrthoDB" id="8003951at2"/>
<dbReference type="EMBL" id="VZZK01000042">
    <property type="protein sequence ID" value="KAB1073541.1"/>
    <property type="molecule type" value="Genomic_DNA"/>
</dbReference>
<sequence length="202" mass="22040">MPKLKGILSKTCPDALQAALDALDIIGEWDWDITTNCVRSDALVALLFSVDPDLAEAGAPFTAFTDSIHAEDRERVTLLLGECACAGGSYVAEYRVCSADGMTRWILARGRFELDASGAPCRGRGIIIDITASRMSEHAYVRSEKAASGHPLERAADHCIATHRAVMESEDPHLKLLSEMLLLEVGRKLAKLESSRRRKGMN</sequence>
<dbReference type="InterPro" id="IPR013655">
    <property type="entry name" value="PAS_fold_3"/>
</dbReference>
<proteinExistence type="predicted"/>
<organism evidence="2 3">
    <name type="scientific">Methylobacterium soli</name>
    <dbReference type="NCBI Taxonomy" id="553447"/>
    <lineage>
        <taxon>Bacteria</taxon>
        <taxon>Pseudomonadati</taxon>
        <taxon>Pseudomonadota</taxon>
        <taxon>Alphaproteobacteria</taxon>
        <taxon>Hyphomicrobiales</taxon>
        <taxon>Methylobacteriaceae</taxon>
        <taxon>Methylobacterium</taxon>
    </lineage>
</organism>
<dbReference type="Gene3D" id="2.10.70.100">
    <property type="match status" value="1"/>
</dbReference>
<dbReference type="PROSITE" id="PS50113">
    <property type="entry name" value="PAC"/>
    <property type="match status" value="1"/>
</dbReference>
<evidence type="ECO:0000313" key="3">
    <source>
        <dbReference type="Proteomes" id="UP000474159"/>
    </source>
</evidence>
<dbReference type="InterPro" id="IPR035965">
    <property type="entry name" value="PAS-like_dom_sf"/>
</dbReference>
<evidence type="ECO:0000313" key="2">
    <source>
        <dbReference type="EMBL" id="KAB1073541.1"/>
    </source>
</evidence>
<evidence type="ECO:0000259" key="1">
    <source>
        <dbReference type="PROSITE" id="PS50113"/>
    </source>
</evidence>
<keyword evidence="3" id="KW-1185">Reference proteome</keyword>
<dbReference type="Gene3D" id="3.30.450.20">
    <property type="entry name" value="PAS domain"/>
    <property type="match status" value="1"/>
</dbReference>
<reference evidence="2 3" key="1">
    <citation type="submission" date="2019-09" db="EMBL/GenBank/DDBJ databases">
        <title>YIM 48816 draft genome.</title>
        <authorList>
            <person name="Jiang L."/>
        </authorList>
    </citation>
    <scope>NUCLEOTIDE SEQUENCE [LARGE SCALE GENOMIC DNA]</scope>
    <source>
        <strain evidence="2 3">YIM 48816</strain>
    </source>
</reference>
<feature type="domain" description="PAC" evidence="1">
    <location>
        <begin position="90"/>
        <end position="142"/>
    </location>
</feature>
<dbReference type="Proteomes" id="UP000474159">
    <property type="component" value="Unassembled WGS sequence"/>
</dbReference>
<dbReference type="Pfam" id="PF08447">
    <property type="entry name" value="PAS_3"/>
    <property type="match status" value="1"/>
</dbReference>
<dbReference type="SUPFAM" id="SSF55785">
    <property type="entry name" value="PYP-like sensor domain (PAS domain)"/>
    <property type="match status" value="1"/>
</dbReference>
<dbReference type="AlphaFoldDB" id="A0A6L3SRH6"/>
<accession>A0A6L3SRH6</accession>
<protein>
    <submittedName>
        <fullName evidence="2">PAS domain-containing protein</fullName>
    </submittedName>
</protein>
<comment type="caution">
    <text evidence="2">The sequence shown here is derived from an EMBL/GenBank/DDBJ whole genome shotgun (WGS) entry which is preliminary data.</text>
</comment>
<dbReference type="InterPro" id="IPR000700">
    <property type="entry name" value="PAS-assoc_C"/>
</dbReference>
<name>A0A6L3SRH6_9HYPH</name>